<name>A0ABU7AZ08_9TELE</name>
<proteinExistence type="predicted"/>
<gene>
    <name evidence="1" type="ORF">ATANTOWER_012619</name>
</gene>
<sequence length="89" mass="10020">MMLVDNALNSALYNVSKRNKGVVILLDSVFSVSGRTRTYQKGQAGEKKFTHVDVHESDICGRERKKKLFLALFIKSVSRGGQFFRSTHA</sequence>
<evidence type="ECO:0000313" key="1">
    <source>
        <dbReference type="EMBL" id="MED6242956.1"/>
    </source>
</evidence>
<dbReference type="EMBL" id="JAHUTI010032183">
    <property type="protein sequence ID" value="MED6242956.1"/>
    <property type="molecule type" value="Genomic_DNA"/>
</dbReference>
<protein>
    <submittedName>
        <fullName evidence="1">Uncharacterized protein</fullName>
    </submittedName>
</protein>
<evidence type="ECO:0000313" key="2">
    <source>
        <dbReference type="Proteomes" id="UP001345963"/>
    </source>
</evidence>
<reference evidence="1 2" key="1">
    <citation type="submission" date="2021-07" db="EMBL/GenBank/DDBJ databases">
        <authorList>
            <person name="Palmer J.M."/>
        </authorList>
    </citation>
    <scope>NUCLEOTIDE SEQUENCE [LARGE SCALE GENOMIC DNA]</scope>
    <source>
        <strain evidence="1 2">AT_MEX2019</strain>
        <tissue evidence="1">Muscle</tissue>
    </source>
</reference>
<dbReference type="Proteomes" id="UP001345963">
    <property type="component" value="Unassembled WGS sequence"/>
</dbReference>
<comment type="caution">
    <text evidence="1">The sequence shown here is derived from an EMBL/GenBank/DDBJ whole genome shotgun (WGS) entry which is preliminary data.</text>
</comment>
<accession>A0ABU7AZ08</accession>
<keyword evidence="2" id="KW-1185">Reference proteome</keyword>
<organism evidence="1 2">
    <name type="scientific">Ataeniobius toweri</name>
    <dbReference type="NCBI Taxonomy" id="208326"/>
    <lineage>
        <taxon>Eukaryota</taxon>
        <taxon>Metazoa</taxon>
        <taxon>Chordata</taxon>
        <taxon>Craniata</taxon>
        <taxon>Vertebrata</taxon>
        <taxon>Euteleostomi</taxon>
        <taxon>Actinopterygii</taxon>
        <taxon>Neopterygii</taxon>
        <taxon>Teleostei</taxon>
        <taxon>Neoteleostei</taxon>
        <taxon>Acanthomorphata</taxon>
        <taxon>Ovalentaria</taxon>
        <taxon>Atherinomorphae</taxon>
        <taxon>Cyprinodontiformes</taxon>
        <taxon>Goodeidae</taxon>
        <taxon>Ataeniobius</taxon>
    </lineage>
</organism>